<dbReference type="GO" id="GO:0005739">
    <property type="term" value="C:mitochondrion"/>
    <property type="evidence" value="ECO:0007669"/>
    <property type="project" value="TreeGrafter"/>
</dbReference>
<feature type="compositionally biased region" description="Basic and acidic residues" evidence="1">
    <location>
        <begin position="231"/>
        <end position="250"/>
    </location>
</feature>
<accession>A0AAN8WDZ0</accession>
<dbReference type="Pfam" id="PF00144">
    <property type="entry name" value="Beta-lactamase"/>
    <property type="match status" value="2"/>
</dbReference>
<dbReference type="PANTHER" id="PTHR46520:SF1">
    <property type="entry name" value="SERINE BETA-LACTAMASE-LIKE PROTEIN LACTB, MITOCHONDRIAL"/>
    <property type="match status" value="1"/>
</dbReference>
<feature type="signal peptide" evidence="2">
    <location>
        <begin position="1"/>
        <end position="17"/>
    </location>
</feature>
<keyword evidence="5" id="KW-1185">Reference proteome</keyword>
<dbReference type="Gene3D" id="3.40.710.10">
    <property type="entry name" value="DD-peptidase/beta-lactamase superfamily"/>
    <property type="match status" value="2"/>
</dbReference>
<gene>
    <name evidence="4" type="ORF">SK128_004510</name>
</gene>
<keyword evidence="2" id="KW-0732">Signal</keyword>
<reference evidence="4 5" key="1">
    <citation type="submission" date="2023-11" db="EMBL/GenBank/DDBJ databases">
        <title>Halocaridina rubra genome assembly.</title>
        <authorList>
            <person name="Smith C."/>
        </authorList>
    </citation>
    <scope>NUCLEOTIDE SEQUENCE [LARGE SCALE GENOMIC DNA]</scope>
    <source>
        <strain evidence="4">EP-1</strain>
        <tissue evidence="4">Whole</tissue>
    </source>
</reference>
<dbReference type="AlphaFoldDB" id="A0AAN8WDZ0"/>
<dbReference type="InterPro" id="IPR001466">
    <property type="entry name" value="Beta-lactam-related"/>
</dbReference>
<proteinExistence type="predicted"/>
<comment type="caution">
    <text evidence="4">The sequence shown here is derived from an EMBL/GenBank/DDBJ whole genome shotgun (WGS) entry which is preliminary data.</text>
</comment>
<evidence type="ECO:0000256" key="2">
    <source>
        <dbReference type="SAM" id="SignalP"/>
    </source>
</evidence>
<dbReference type="Proteomes" id="UP001381693">
    <property type="component" value="Unassembled WGS sequence"/>
</dbReference>
<protein>
    <recommendedName>
        <fullName evidence="3">Beta-lactamase-related domain-containing protein</fullName>
    </recommendedName>
</protein>
<dbReference type="GO" id="GO:0006508">
    <property type="term" value="P:proteolysis"/>
    <property type="evidence" value="ECO:0007669"/>
    <property type="project" value="TreeGrafter"/>
</dbReference>
<feature type="domain" description="Beta-lactamase-related" evidence="3">
    <location>
        <begin position="97"/>
        <end position="217"/>
    </location>
</feature>
<dbReference type="SUPFAM" id="SSF56601">
    <property type="entry name" value="beta-lactamase/transpeptidase-like"/>
    <property type="match status" value="1"/>
</dbReference>
<dbReference type="GO" id="GO:0019216">
    <property type="term" value="P:regulation of lipid metabolic process"/>
    <property type="evidence" value="ECO:0007669"/>
    <property type="project" value="TreeGrafter"/>
</dbReference>
<evidence type="ECO:0000259" key="3">
    <source>
        <dbReference type="Pfam" id="PF00144"/>
    </source>
</evidence>
<evidence type="ECO:0000256" key="1">
    <source>
        <dbReference type="SAM" id="MobiDB-lite"/>
    </source>
</evidence>
<feature type="region of interest" description="Disordered" evidence="1">
    <location>
        <begin position="213"/>
        <end position="306"/>
    </location>
</feature>
<dbReference type="PANTHER" id="PTHR46520">
    <property type="entry name" value="SERINE BETA-LACTAMASE-LIKE PROTEIN LACTB, MITOCHONDRIAL"/>
    <property type="match status" value="1"/>
</dbReference>
<dbReference type="InterPro" id="IPR012338">
    <property type="entry name" value="Beta-lactam/transpept-like"/>
</dbReference>
<organism evidence="4 5">
    <name type="scientific">Halocaridina rubra</name>
    <name type="common">Hawaiian red shrimp</name>
    <dbReference type="NCBI Taxonomy" id="373956"/>
    <lineage>
        <taxon>Eukaryota</taxon>
        <taxon>Metazoa</taxon>
        <taxon>Ecdysozoa</taxon>
        <taxon>Arthropoda</taxon>
        <taxon>Crustacea</taxon>
        <taxon>Multicrustacea</taxon>
        <taxon>Malacostraca</taxon>
        <taxon>Eumalacostraca</taxon>
        <taxon>Eucarida</taxon>
        <taxon>Decapoda</taxon>
        <taxon>Pleocyemata</taxon>
        <taxon>Caridea</taxon>
        <taxon>Atyoidea</taxon>
        <taxon>Atyidae</taxon>
        <taxon>Halocaridina</taxon>
    </lineage>
</organism>
<dbReference type="InterPro" id="IPR052794">
    <property type="entry name" value="Mito_Ser_Protease_LACTB"/>
</dbReference>
<dbReference type="GO" id="GO:0008233">
    <property type="term" value="F:peptidase activity"/>
    <property type="evidence" value="ECO:0007669"/>
    <property type="project" value="TreeGrafter"/>
</dbReference>
<sequence>MSVIFGVITLGVGTAFCLDKEENKENVRDGEVFGNTVPSKKENICKNMVNSRPLEDIFYDKNWQITNGNNDESQMEFLDNKSPLKLDEAARRAQMLLSRHMVQTGAPGLVAAVSVNGKTVWAHGFGYADVENSIHCHSHTVMRIASISKSLTMTAVAKLWEEGKLDLDAPIQKYMPYFPIKTFEGKEVTITTRHLLSHQSGIRHYKLRDTKKNNKFKKIEQNADNNSNLKMTKEDDRKEEKGKRMARDDSYTNEQQCLPSLDSSKNDQKETQHSLLSSPEKKKHTAQKLLMGKTSSNKMKKKGEDDDDEFDLKEYYIKEKFDTIQEAVKLFQDDELFFKPGEGFLYTTHGWTLVSGVVEGAANKPFTDVITNLFHDLGLNETFLDKHDPVIMNRARCYIRNKHWKLKNAPYVDNSYKWAGGGFLSTVHDLIRFGNAMLYASQQDESNAGTNILPGYLKASTMHDLWTPINGTNMGWDKDGGYGLGWGSVVEKQEYGYCRATRRYASHTGGAVGASSVLLILPNKGEKEGNSKGLIPPEGVVVALITNMQGVGLNRVALQIAKLFESTE</sequence>
<name>A0AAN8WDZ0_HALRR</name>
<dbReference type="EMBL" id="JAXCGZ010021094">
    <property type="protein sequence ID" value="KAK7060069.1"/>
    <property type="molecule type" value="Genomic_DNA"/>
</dbReference>
<feature type="chain" id="PRO_5042965484" description="Beta-lactamase-related domain-containing protein" evidence="2">
    <location>
        <begin position="18"/>
        <end position="568"/>
    </location>
</feature>
<evidence type="ECO:0000313" key="4">
    <source>
        <dbReference type="EMBL" id="KAK7060069.1"/>
    </source>
</evidence>
<feature type="compositionally biased region" description="Polar residues" evidence="1">
    <location>
        <begin position="252"/>
        <end position="263"/>
    </location>
</feature>
<feature type="domain" description="Beta-lactamase-related" evidence="3">
    <location>
        <begin position="315"/>
        <end position="550"/>
    </location>
</feature>
<evidence type="ECO:0000313" key="5">
    <source>
        <dbReference type="Proteomes" id="UP001381693"/>
    </source>
</evidence>